<organism evidence="2 3">
    <name type="scientific">Hoeflea algicola</name>
    <dbReference type="NCBI Taxonomy" id="2983763"/>
    <lineage>
        <taxon>Bacteria</taxon>
        <taxon>Pseudomonadati</taxon>
        <taxon>Pseudomonadota</taxon>
        <taxon>Alphaproteobacteria</taxon>
        <taxon>Hyphomicrobiales</taxon>
        <taxon>Rhizobiaceae</taxon>
        <taxon>Hoeflea</taxon>
    </lineage>
</organism>
<accession>A0ABT3ZGP4</accession>
<gene>
    <name evidence="2" type="ORF">OEG84_24550</name>
</gene>
<comment type="caution">
    <text evidence="2">The sequence shown here is derived from an EMBL/GenBank/DDBJ whole genome shotgun (WGS) entry which is preliminary data.</text>
</comment>
<dbReference type="EMBL" id="JAOVZR010000003">
    <property type="protein sequence ID" value="MCY0150781.1"/>
    <property type="molecule type" value="Genomic_DNA"/>
</dbReference>
<dbReference type="Proteomes" id="UP001073227">
    <property type="component" value="Unassembled WGS sequence"/>
</dbReference>
<dbReference type="RefSeq" id="WP_267656513.1">
    <property type="nucleotide sequence ID" value="NZ_JAOVZR010000003.1"/>
</dbReference>
<feature type="region of interest" description="Disordered" evidence="1">
    <location>
        <begin position="150"/>
        <end position="176"/>
    </location>
</feature>
<dbReference type="InterPro" id="IPR017042">
    <property type="entry name" value="UCP036055"/>
</dbReference>
<sequence>MSAQLIYDQAPLGAIIRYSDGTPRPPERHRRKLQAWENRNNRGRLVKKTAGRHTGEITFPGSFSLHEGDFASLAVIVLRVFRTFSVDSALEFSVVEQPAPGSILVLDRPGEASELVHVAQNRQAADEWLSRHGYPDAVLQEVTADQAAADHVEGGQHDSFHPDPPFRFTDPGHFRG</sequence>
<evidence type="ECO:0000313" key="3">
    <source>
        <dbReference type="Proteomes" id="UP001073227"/>
    </source>
</evidence>
<name>A0ABT3ZGP4_9HYPH</name>
<proteinExistence type="predicted"/>
<feature type="compositionally biased region" description="Basic and acidic residues" evidence="1">
    <location>
        <begin position="150"/>
        <end position="161"/>
    </location>
</feature>
<evidence type="ECO:0000313" key="2">
    <source>
        <dbReference type="EMBL" id="MCY0150781.1"/>
    </source>
</evidence>
<protein>
    <submittedName>
        <fullName evidence="2">Uncharacterized protein</fullName>
    </submittedName>
</protein>
<reference evidence="2" key="1">
    <citation type="submission" date="2022-10" db="EMBL/GenBank/DDBJ databases">
        <title>Hoeflea sp. G2-23, isolated from marine algae.</title>
        <authorList>
            <person name="Kristyanto S."/>
            <person name="Kim J.M."/>
            <person name="Jeon C.O."/>
        </authorList>
    </citation>
    <scope>NUCLEOTIDE SEQUENCE</scope>
    <source>
        <strain evidence="2">G2-23</strain>
    </source>
</reference>
<dbReference type="PIRSF" id="PIRSF036055">
    <property type="entry name" value="UCP036055"/>
    <property type="match status" value="1"/>
</dbReference>
<evidence type="ECO:0000256" key="1">
    <source>
        <dbReference type="SAM" id="MobiDB-lite"/>
    </source>
</evidence>
<keyword evidence="3" id="KW-1185">Reference proteome</keyword>